<evidence type="ECO:0000313" key="7">
    <source>
        <dbReference type="Proteomes" id="UP001236569"/>
    </source>
</evidence>
<evidence type="ECO:0000259" key="5">
    <source>
        <dbReference type="Pfam" id="PF04545"/>
    </source>
</evidence>
<name>A0ABT6YV83_9BACT</name>
<keyword evidence="4" id="KW-0804">Transcription</keyword>
<proteinExistence type="inferred from homology"/>
<keyword evidence="7" id="KW-1185">Reference proteome</keyword>
<dbReference type="InterPro" id="IPR039425">
    <property type="entry name" value="RNA_pol_sigma-70-like"/>
</dbReference>
<comment type="similarity">
    <text evidence="1">Belongs to the sigma-70 factor family. ECF subfamily.</text>
</comment>
<dbReference type="InterPro" id="IPR014284">
    <property type="entry name" value="RNA_pol_sigma-70_dom"/>
</dbReference>
<comment type="caution">
    <text evidence="6">The sequence shown here is derived from an EMBL/GenBank/DDBJ whole genome shotgun (WGS) entry which is preliminary data.</text>
</comment>
<protein>
    <submittedName>
        <fullName evidence="6">Sigma-70 family RNA polymerase sigma factor</fullName>
    </submittedName>
</protein>
<evidence type="ECO:0000256" key="3">
    <source>
        <dbReference type="ARBA" id="ARBA00023082"/>
    </source>
</evidence>
<evidence type="ECO:0000313" key="6">
    <source>
        <dbReference type="EMBL" id="MDI9867509.1"/>
    </source>
</evidence>
<dbReference type="InterPro" id="IPR013324">
    <property type="entry name" value="RNA_pol_sigma_r3/r4-like"/>
</dbReference>
<dbReference type="EMBL" id="JASHID010000033">
    <property type="protein sequence ID" value="MDI9867509.1"/>
    <property type="molecule type" value="Genomic_DNA"/>
</dbReference>
<dbReference type="InterPro" id="IPR013325">
    <property type="entry name" value="RNA_pol_sigma_r2"/>
</dbReference>
<dbReference type="SUPFAM" id="SSF88946">
    <property type="entry name" value="Sigma2 domain of RNA polymerase sigma factors"/>
    <property type="match status" value="1"/>
</dbReference>
<dbReference type="PANTHER" id="PTHR43133:SF46">
    <property type="entry name" value="RNA POLYMERASE SIGMA-70 FACTOR ECF SUBFAMILY"/>
    <property type="match status" value="1"/>
</dbReference>
<dbReference type="InterPro" id="IPR036388">
    <property type="entry name" value="WH-like_DNA-bd_sf"/>
</dbReference>
<dbReference type="PANTHER" id="PTHR43133">
    <property type="entry name" value="RNA POLYMERASE ECF-TYPE SIGMA FACTO"/>
    <property type="match status" value="1"/>
</dbReference>
<dbReference type="Gene3D" id="1.10.10.10">
    <property type="entry name" value="Winged helix-like DNA-binding domain superfamily/Winged helix DNA-binding domain"/>
    <property type="match status" value="1"/>
</dbReference>
<keyword evidence="2" id="KW-0805">Transcription regulation</keyword>
<keyword evidence="3" id="KW-0731">Sigma factor</keyword>
<organism evidence="6 7">
    <name type="scientific">Flectobacillus longus</name>
    <dbReference type="NCBI Taxonomy" id="2984207"/>
    <lineage>
        <taxon>Bacteria</taxon>
        <taxon>Pseudomonadati</taxon>
        <taxon>Bacteroidota</taxon>
        <taxon>Cytophagia</taxon>
        <taxon>Cytophagales</taxon>
        <taxon>Flectobacillaceae</taxon>
        <taxon>Flectobacillus</taxon>
    </lineage>
</organism>
<dbReference type="NCBIfam" id="TIGR02937">
    <property type="entry name" value="sigma70-ECF"/>
    <property type="match status" value="1"/>
</dbReference>
<evidence type="ECO:0000256" key="2">
    <source>
        <dbReference type="ARBA" id="ARBA00023015"/>
    </source>
</evidence>
<evidence type="ECO:0000256" key="4">
    <source>
        <dbReference type="ARBA" id="ARBA00023163"/>
    </source>
</evidence>
<dbReference type="RefSeq" id="WP_283372141.1">
    <property type="nucleotide sequence ID" value="NZ_JASHID010000033.1"/>
</dbReference>
<dbReference type="Gene3D" id="1.10.1740.10">
    <property type="match status" value="1"/>
</dbReference>
<dbReference type="CDD" id="cd06171">
    <property type="entry name" value="Sigma70_r4"/>
    <property type="match status" value="1"/>
</dbReference>
<dbReference type="SUPFAM" id="SSF88659">
    <property type="entry name" value="Sigma3 and sigma4 domains of RNA polymerase sigma factors"/>
    <property type="match status" value="1"/>
</dbReference>
<reference evidence="6 7" key="1">
    <citation type="submission" date="2023-05" db="EMBL/GenBank/DDBJ databases">
        <title>Novel species of genus Flectobacillus isolated from stream in China.</title>
        <authorList>
            <person name="Lu H."/>
        </authorList>
    </citation>
    <scope>NUCLEOTIDE SEQUENCE [LARGE SCALE GENOMIC DNA]</scope>
    <source>
        <strain evidence="6 7">DC10W</strain>
    </source>
</reference>
<feature type="domain" description="RNA polymerase sigma-70 region 4" evidence="5">
    <location>
        <begin position="133"/>
        <end position="181"/>
    </location>
</feature>
<dbReference type="Pfam" id="PF04545">
    <property type="entry name" value="Sigma70_r4"/>
    <property type="match status" value="1"/>
</dbReference>
<accession>A0ABT6YV83</accession>
<dbReference type="Proteomes" id="UP001236569">
    <property type="component" value="Unassembled WGS sequence"/>
</dbReference>
<evidence type="ECO:0000256" key="1">
    <source>
        <dbReference type="ARBA" id="ARBA00010641"/>
    </source>
</evidence>
<dbReference type="InterPro" id="IPR007630">
    <property type="entry name" value="RNA_pol_sigma70_r4"/>
</dbReference>
<sequence>MRIKEIPPLQEQLLWNNFRAGDELAFTQLSTRYYRMFRHYGEKFTTNSQIIEDAIQDLLVNLWVKRTSLTEVESVKFYLLKAFRNQLFKTLRTFSTVPFEDNFQENFSEASSEMFFIENESQQEQQSKISYFLKQLPDRQREILYLRFYQDLRVEEIAQLLQIKPQSVSNIIQRALLNLRQHWELLVPFILLWLL</sequence>
<gene>
    <name evidence="6" type="ORF">QM480_24405</name>
</gene>